<evidence type="ECO:0000313" key="1">
    <source>
        <dbReference type="EMBL" id="GAG95631.1"/>
    </source>
</evidence>
<organism evidence="1">
    <name type="scientific">marine sediment metagenome</name>
    <dbReference type="NCBI Taxonomy" id="412755"/>
    <lineage>
        <taxon>unclassified sequences</taxon>
        <taxon>metagenomes</taxon>
        <taxon>ecological metagenomes</taxon>
    </lineage>
</organism>
<feature type="non-terminal residue" evidence="1">
    <location>
        <position position="156"/>
    </location>
</feature>
<dbReference type="AlphaFoldDB" id="X1DGS9"/>
<sequence>MGYYNLEKLGWLNFENLIRCLLREIVGSGLSVFSGSRDQGRDATFRGRASRFPSDNEQWEGNWIMQVKHREYSSRGAQCVRNELKRTVSEEIDKILNKHNFCCDNYLFFTNCPFTSSDKDEVKKIANGFKQIKKFAILAEKDIEDLLDINPRVVSA</sequence>
<comment type="caution">
    <text evidence="1">The sequence shown here is derived from an EMBL/GenBank/DDBJ whole genome shotgun (WGS) entry which is preliminary data.</text>
</comment>
<gene>
    <name evidence="1" type="ORF">S01H4_44996</name>
</gene>
<proteinExistence type="predicted"/>
<dbReference type="EMBL" id="BART01025009">
    <property type="protein sequence ID" value="GAG95631.1"/>
    <property type="molecule type" value="Genomic_DNA"/>
</dbReference>
<name>X1DGS9_9ZZZZ</name>
<accession>X1DGS9</accession>
<protein>
    <submittedName>
        <fullName evidence="1">Uncharacterized protein</fullName>
    </submittedName>
</protein>
<reference evidence="1" key="1">
    <citation type="journal article" date="2014" name="Front. Microbiol.">
        <title>High frequency of phylogenetically diverse reductive dehalogenase-homologous genes in deep subseafloor sedimentary metagenomes.</title>
        <authorList>
            <person name="Kawai M."/>
            <person name="Futagami T."/>
            <person name="Toyoda A."/>
            <person name="Takaki Y."/>
            <person name="Nishi S."/>
            <person name="Hori S."/>
            <person name="Arai W."/>
            <person name="Tsubouchi T."/>
            <person name="Morono Y."/>
            <person name="Uchiyama I."/>
            <person name="Ito T."/>
            <person name="Fujiyama A."/>
            <person name="Inagaki F."/>
            <person name="Takami H."/>
        </authorList>
    </citation>
    <scope>NUCLEOTIDE SEQUENCE</scope>
    <source>
        <strain evidence="1">Expedition CK06-06</strain>
    </source>
</reference>